<evidence type="ECO:0000256" key="1">
    <source>
        <dbReference type="ARBA" id="ARBA00004365"/>
    </source>
</evidence>
<keyword evidence="12" id="KW-1185">Reference proteome</keyword>
<dbReference type="PANTHER" id="PTHR30033">
    <property type="entry name" value="FLAGELLAR HOOK-ASSOCIATED PROTEIN 1"/>
    <property type="match status" value="1"/>
</dbReference>
<evidence type="ECO:0000256" key="6">
    <source>
        <dbReference type="ARBA" id="ARBA00023143"/>
    </source>
</evidence>
<name>A0A1S8DFM3_9GAMM</name>
<dbReference type="Pfam" id="PF21158">
    <property type="entry name" value="flgK_1st_1"/>
    <property type="match status" value="1"/>
</dbReference>
<evidence type="ECO:0000259" key="8">
    <source>
        <dbReference type="Pfam" id="PF06429"/>
    </source>
</evidence>
<evidence type="ECO:0000259" key="9">
    <source>
        <dbReference type="Pfam" id="PF21158"/>
    </source>
</evidence>
<gene>
    <name evidence="11" type="ORF">BXT89_08340</name>
</gene>
<keyword evidence="11" id="KW-0966">Cell projection</keyword>
<dbReference type="GO" id="GO:0005198">
    <property type="term" value="F:structural molecule activity"/>
    <property type="evidence" value="ECO:0007669"/>
    <property type="project" value="InterPro"/>
</dbReference>
<sequence length="657" mass="68726">MANLFGIGLSGLKTAQTQLSVTGQNITNVNTAGYTRQTALQAAQTPSFSGAGYLGNGSKVVDVERIYNQFLTNQVRTATSTNAEVQAFQSQLEQLNTLVSSSATGITPGLQSYFDALQTAIEDPANLPARQLFLSEAEGLASRFNTVQTSLTTQNQFIGQQMSTLADQASRLATSIASYNDSIAVAAANGAQPNDLLDARDEAVRELSELIGVTVVQQDDNVLNIFIGSGQPLVVGNEASTLAVRPGAGDPSRVDVVLKAGNATQDVTGLISGGELGGLIKYRDDVLDPALNAIGRLALSIASEFNQQQGQGLDLNGNAGASLFNDINSAELVDGRSRARVNNSDPNAKLDVLISDTSQLSTSDYEVVFTTATEFTVRRTSDDSVSGPYDLSSVPPPELDGFTIELGGGGIAAGDRFLLTPTRHAAAEMSVVMQEPQELAFAAPGSIQASLDNRGTGTLSQPALSAGPSPIDPAALQGLLPIELSYDEASGELQVTGGTATLNPSPLVITPGQTNSVEVTVGGYTFSMAMTGTPKDGDSFNLEFNTGVADNRNALAMSDLQTAQVLGQANGAEGFSFVDGYGDLVQRVATYTAQARTNSESSASVLTQATNNRDSVSAVNLDEEAANLIRFEQYYNASAQVIQVARTIFDTLINSVR</sequence>
<comment type="subcellular location">
    <subcellularLocation>
        <location evidence="1">Bacterial flagellum</location>
    </subcellularLocation>
    <subcellularLocation>
        <location evidence="2">Secreted</location>
    </subcellularLocation>
</comment>
<feature type="domain" description="Flagellar hook-associated protein 1 D2-like" evidence="9">
    <location>
        <begin position="342"/>
        <end position="421"/>
    </location>
</feature>
<dbReference type="InterPro" id="IPR001444">
    <property type="entry name" value="Flag_bb_rod_N"/>
</dbReference>
<dbReference type="GO" id="GO:0009424">
    <property type="term" value="C:bacterial-type flagellum hook"/>
    <property type="evidence" value="ECO:0007669"/>
    <property type="project" value="InterPro"/>
</dbReference>
<dbReference type="EMBL" id="MUBC01000015">
    <property type="protein sequence ID" value="ONM44248.1"/>
    <property type="molecule type" value="Genomic_DNA"/>
</dbReference>
<dbReference type="Pfam" id="PF06429">
    <property type="entry name" value="Flg_bbr_C"/>
    <property type="match status" value="1"/>
</dbReference>
<dbReference type="PANTHER" id="PTHR30033:SF1">
    <property type="entry name" value="FLAGELLAR HOOK-ASSOCIATED PROTEIN 1"/>
    <property type="match status" value="1"/>
</dbReference>
<dbReference type="GO" id="GO:0044780">
    <property type="term" value="P:bacterial-type flagellum assembly"/>
    <property type="evidence" value="ECO:0007669"/>
    <property type="project" value="InterPro"/>
</dbReference>
<evidence type="ECO:0000313" key="11">
    <source>
        <dbReference type="EMBL" id="ONM44248.1"/>
    </source>
</evidence>
<feature type="domain" description="Flagellar basal-body/hook protein C-terminal" evidence="8">
    <location>
        <begin position="616"/>
        <end position="654"/>
    </location>
</feature>
<evidence type="ECO:0000256" key="3">
    <source>
        <dbReference type="ARBA" id="ARBA00009677"/>
    </source>
</evidence>
<dbReference type="AlphaFoldDB" id="A0A1S8DFM3"/>
<keyword evidence="5" id="KW-0964">Secreted</keyword>
<feature type="domain" description="Flagellar hook-associated protein FlgK helical" evidence="10">
    <location>
        <begin position="92"/>
        <end position="324"/>
    </location>
</feature>
<organism evidence="11 12">
    <name type="scientific">Halopseudomonas pachastrellae</name>
    <dbReference type="NCBI Taxonomy" id="254161"/>
    <lineage>
        <taxon>Bacteria</taxon>
        <taxon>Pseudomonadati</taxon>
        <taxon>Pseudomonadota</taxon>
        <taxon>Gammaproteobacteria</taxon>
        <taxon>Pseudomonadales</taxon>
        <taxon>Pseudomonadaceae</taxon>
        <taxon>Halopseudomonas</taxon>
    </lineage>
</organism>
<dbReference type="SUPFAM" id="SSF64518">
    <property type="entry name" value="Phase 1 flagellin"/>
    <property type="match status" value="1"/>
</dbReference>
<evidence type="ECO:0000259" key="10">
    <source>
        <dbReference type="Pfam" id="PF22638"/>
    </source>
</evidence>
<keyword evidence="11" id="KW-0282">Flagellum</keyword>
<comment type="caution">
    <text evidence="11">The sequence shown here is derived from an EMBL/GenBank/DDBJ whole genome shotgun (WGS) entry which is preliminary data.</text>
</comment>
<feature type="domain" description="Flagellar basal body rod protein N-terminal" evidence="7">
    <location>
        <begin position="8"/>
        <end position="35"/>
    </location>
</feature>
<dbReference type="RefSeq" id="WP_083726603.1">
    <property type="nucleotide sequence ID" value="NZ_FOUD01000017.1"/>
</dbReference>
<protein>
    <recommendedName>
        <fullName evidence="4">Flagellar hook-associated protein 1</fullName>
    </recommendedName>
</protein>
<evidence type="ECO:0000256" key="2">
    <source>
        <dbReference type="ARBA" id="ARBA00004613"/>
    </source>
</evidence>
<dbReference type="STRING" id="254161.SAMN05216256_11738"/>
<dbReference type="NCBIfam" id="TIGR02492">
    <property type="entry name" value="flgK_ends"/>
    <property type="match status" value="1"/>
</dbReference>
<evidence type="ECO:0000256" key="4">
    <source>
        <dbReference type="ARBA" id="ARBA00016244"/>
    </source>
</evidence>
<dbReference type="PRINTS" id="PR01005">
    <property type="entry name" value="FLGHOOKAP1"/>
</dbReference>
<keyword evidence="11" id="KW-0969">Cilium</keyword>
<proteinExistence type="inferred from homology"/>
<reference evidence="11 12" key="1">
    <citation type="submission" date="2017-01" db="EMBL/GenBank/DDBJ databases">
        <title>Draft genome sequence of Pseudomonas pachastrellae type strain CCUG 46540T from a deep sea.</title>
        <authorList>
            <person name="Gomila M."/>
            <person name="Mulet M."/>
            <person name="Lalucat J."/>
            <person name="Garcia-Valdes E."/>
        </authorList>
    </citation>
    <scope>NUCLEOTIDE SEQUENCE [LARGE SCALE GENOMIC DNA]</scope>
    <source>
        <strain evidence="11 12">CCUG 46540</strain>
    </source>
</reference>
<dbReference type="OrthoDB" id="9802553at2"/>
<dbReference type="InterPro" id="IPR002371">
    <property type="entry name" value="FlgK"/>
</dbReference>
<evidence type="ECO:0000259" key="7">
    <source>
        <dbReference type="Pfam" id="PF00460"/>
    </source>
</evidence>
<dbReference type="Proteomes" id="UP000242847">
    <property type="component" value="Unassembled WGS sequence"/>
</dbReference>
<keyword evidence="6" id="KW-0975">Bacterial flagellum</keyword>
<evidence type="ECO:0000256" key="5">
    <source>
        <dbReference type="ARBA" id="ARBA00022525"/>
    </source>
</evidence>
<dbReference type="Pfam" id="PF00460">
    <property type="entry name" value="Flg_bb_rod"/>
    <property type="match status" value="1"/>
</dbReference>
<comment type="similarity">
    <text evidence="3">Belongs to the flagella basal body rod proteins family.</text>
</comment>
<evidence type="ECO:0000313" key="12">
    <source>
        <dbReference type="Proteomes" id="UP000242847"/>
    </source>
</evidence>
<dbReference type="GO" id="GO:0005576">
    <property type="term" value="C:extracellular region"/>
    <property type="evidence" value="ECO:0007669"/>
    <property type="project" value="UniProtKB-SubCell"/>
</dbReference>
<dbReference type="Pfam" id="PF22638">
    <property type="entry name" value="FlgK_D1"/>
    <property type="match status" value="1"/>
</dbReference>
<dbReference type="InterPro" id="IPR049119">
    <property type="entry name" value="FlgK_D2-like"/>
</dbReference>
<accession>A0A1S8DFM3</accession>
<dbReference type="InterPro" id="IPR053927">
    <property type="entry name" value="FlgK_helical"/>
</dbReference>
<dbReference type="InterPro" id="IPR010930">
    <property type="entry name" value="Flg_bb/hook_C_dom"/>
</dbReference>